<dbReference type="AlphaFoldDB" id="A0A1G7QLX0"/>
<evidence type="ECO:0000256" key="12">
    <source>
        <dbReference type="ARBA" id="ARBA00023136"/>
    </source>
</evidence>
<evidence type="ECO:0000256" key="5">
    <source>
        <dbReference type="ARBA" id="ARBA00022692"/>
    </source>
</evidence>
<keyword evidence="12 14" id="KW-0472">Membrane</keyword>
<feature type="transmembrane region" description="Helical" evidence="14">
    <location>
        <begin position="178"/>
        <end position="197"/>
    </location>
</feature>
<evidence type="ECO:0000313" key="15">
    <source>
        <dbReference type="EMBL" id="SDF99494.1"/>
    </source>
</evidence>
<evidence type="ECO:0000256" key="7">
    <source>
        <dbReference type="ARBA" id="ARBA00022989"/>
    </source>
</evidence>
<reference evidence="15 16" key="1">
    <citation type="submission" date="2016-10" db="EMBL/GenBank/DDBJ databases">
        <authorList>
            <person name="de Groot N.N."/>
        </authorList>
    </citation>
    <scope>NUCLEOTIDE SEQUENCE [LARGE SCALE GENOMIC DNA]</scope>
    <source>
        <strain evidence="15 16">BH539</strain>
    </source>
</reference>
<dbReference type="InterPro" id="IPR011292">
    <property type="entry name" value="NqrD"/>
</dbReference>
<dbReference type="Proteomes" id="UP000198641">
    <property type="component" value="Unassembled WGS sequence"/>
</dbReference>
<evidence type="ECO:0000256" key="13">
    <source>
        <dbReference type="ARBA" id="ARBA00023201"/>
    </source>
</evidence>
<dbReference type="GO" id="GO:0012505">
    <property type="term" value="C:endomembrane system"/>
    <property type="evidence" value="ECO:0007669"/>
    <property type="project" value="UniProtKB-SubCell"/>
</dbReference>
<evidence type="ECO:0000256" key="6">
    <source>
        <dbReference type="ARBA" id="ARBA00022967"/>
    </source>
</evidence>
<dbReference type="EC" id="7.2.1.1" evidence="14"/>
<comment type="similarity">
    <text evidence="14">Belongs to the NqrDE/RnfAE family.</text>
</comment>
<keyword evidence="6 14" id="KW-1278">Translocase</keyword>
<name>A0A1G7QLX0_9GAMM</name>
<dbReference type="HAMAP" id="MF_00428">
    <property type="entry name" value="NqrD"/>
    <property type="match status" value="1"/>
</dbReference>
<dbReference type="EMBL" id="FNCI01000003">
    <property type="protein sequence ID" value="SDF99494.1"/>
    <property type="molecule type" value="Genomic_DNA"/>
</dbReference>
<keyword evidence="5 14" id="KW-0812">Transmembrane</keyword>
<evidence type="ECO:0000256" key="2">
    <source>
        <dbReference type="ARBA" id="ARBA00022448"/>
    </source>
</evidence>
<dbReference type="PANTHER" id="PTHR30586:SF1">
    <property type="entry name" value="NA(+)-TRANSLOCATING NADH-QUINONE REDUCTASE SUBUNIT D"/>
    <property type="match status" value="1"/>
</dbReference>
<feature type="transmembrane region" description="Helical" evidence="14">
    <location>
        <begin position="71"/>
        <end position="93"/>
    </location>
</feature>
<dbReference type="STRING" id="284577.SAMN05216571_103331"/>
<keyword evidence="9 14" id="KW-0915">Sodium</keyword>
<keyword evidence="7 14" id="KW-1133">Transmembrane helix</keyword>
<feature type="transmembrane region" description="Helical" evidence="14">
    <location>
        <begin position="127"/>
        <end position="150"/>
    </location>
</feature>
<keyword evidence="8 14" id="KW-0520">NAD</keyword>
<keyword evidence="11 14" id="KW-0830">Ubiquinone</keyword>
<gene>
    <name evidence="14" type="primary">nqrD</name>
    <name evidence="15" type="ORF">SAMN05216571_103331</name>
</gene>
<comment type="subcellular location">
    <subcellularLocation>
        <location evidence="14">Cell membrane</location>
        <topology evidence="14">Multi-pass membrane protein</topology>
    </subcellularLocation>
    <subcellularLocation>
        <location evidence="1">Endomembrane system</location>
        <topology evidence="1">Multi-pass membrane protein</topology>
    </subcellularLocation>
</comment>
<evidence type="ECO:0000256" key="9">
    <source>
        <dbReference type="ARBA" id="ARBA00023053"/>
    </source>
</evidence>
<evidence type="ECO:0000313" key="16">
    <source>
        <dbReference type="Proteomes" id="UP000198641"/>
    </source>
</evidence>
<comment type="subunit">
    <text evidence="14">Composed of six subunits; NqrA, NqrB, NqrC, NqrD, NqrE and NqrF.</text>
</comment>
<evidence type="ECO:0000256" key="8">
    <source>
        <dbReference type="ARBA" id="ARBA00023027"/>
    </source>
</evidence>
<organism evidence="15 16">
    <name type="scientific">Onishia taeanensis</name>
    <dbReference type="NCBI Taxonomy" id="284577"/>
    <lineage>
        <taxon>Bacteria</taxon>
        <taxon>Pseudomonadati</taxon>
        <taxon>Pseudomonadota</taxon>
        <taxon>Gammaproteobacteria</taxon>
        <taxon>Oceanospirillales</taxon>
        <taxon>Halomonadaceae</taxon>
        <taxon>Onishia</taxon>
    </lineage>
</organism>
<evidence type="ECO:0000256" key="4">
    <source>
        <dbReference type="ARBA" id="ARBA00022519"/>
    </source>
</evidence>
<dbReference type="InterPro" id="IPR003667">
    <property type="entry name" value="NqrDE/RnfAE"/>
</dbReference>
<feature type="transmembrane region" description="Helical" evidence="14">
    <location>
        <begin position="99"/>
        <end position="115"/>
    </location>
</feature>
<dbReference type="NCBIfam" id="NF009070">
    <property type="entry name" value="PRK12405.1"/>
    <property type="match status" value="1"/>
</dbReference>
<dbReference type="GO" id="GO:0006814">
    <property type="term" value="P:sodium ion transport"/>
    <property type="evidence" value="ECO:0007669"/>
    <property type="project" value="UniProtKB-UniRule"/>
</dbReference>
<keyword evidence="4" id="KW-0997">Cell inner membrane</keyword>
<feature type="transmembrane region" description="Helical" evidence="14">
    <location>
        <begin position="20"/>
        <end position="50"/>
    </location>
</feature>
<proteinExistence type="inferred from homology"/>
<keyword evidence="13 14" id="KW-0739">Sodium transport</keyword>
<dbReference type="RefSeq" id="WP_092524229.1">
    <property type="nucleotide sequence ID" value="NZ_FNCI01000003.1"/>
</dbReference>
<accession>A0A1G7QLX0</accession>
<keyword evidence="16" id="KW-1185">Reference proteome</keyword>
<dbReference type="NCBIfam" id="TIGR01939">
    <property type="entry name" value="nqrD"/>
    <property type="match status" value="1"/>
</dbReference>
<evidence type="ECO:0000256" key="3">
    <source>
        <dbReference type="ARBA" id="ARBA00022475"/>
    </source>
</evidence>
<evidence type="ECO:0000256" key="10">
    <source>
        <dbReference type="ARBA" id="ARBA00023065"/>
    </source>
</evidence>
<protein>
    <recommendedName>
        <fullName evidence="14">Na(+)-translocating NADH-quinone reductase subunit D</fullName>
        <shortName evidence="14">Na(+)-NQR subunit D</shortName>
        <shortName evidence="14">Na(+)-translocating NQR subunit D</shortName>
        <ecNumber evidence="14">7.2.1.1</ecNumber>
    </recommendedName>
    <alternativeName>
        <fullName evidence="14">NQR complex subunit D</fullName>
    </alternativeName>
    <alternativeName>
        <fullName evidence="14">NQR-1 subunit D</fullName>
    </alternativeName>
</protein>
<dbReference type="OrthoDB" id="9782945at2"/>
<evidence type="ECO:0000256" key="1">
    <source>
        <dbReference type="ARBA" id="ARBA00004127"/>
    </source>
</evidence>
<dbReference type="PIRSF" id="PIRSF006102">
    <property type="entry name" value="NQR_DE"/>
    <property type="match status" value="1"/>
</dbReference>
<dbReference type="Pfam" id="PF02508">
    <property type="entry name" value="Rnf-Nqr"/>
    <property type="match status" value="1"/>
</dbReference>
<keyword evidence="2 14" id="KW-0813">Transport</keyword>
<dbReference type="GO" id="GO:0016655">
    <property type="term" value="F:oxidoreductase activity, acting on NAD(P)H, quinone or similar compound as acceptor"/>
    <property type="evidence" value="ECO:0007669"/>
    <property type="project" value="UniProtKB-UniRule"/>
</dbReference>
<sequence length="222" mass="23833">MSAATPKGVLITPIFKNNPIALQILGICSALAVTSSMSVSLVMALAVIAVTAFSNLFVSLIRNHIPSSIRIIVQMTIIASLVIVVDQVLKAYAYEMSKQLSVFVGLIITNCIVMGRAEAFAMQNGPVLSFLDGVGNGLGYGVILMIVGFFRELLGSGSLFGVTILTPVQDGGWYVPNGLMLLPPSAFFVIGLLIWVLRSVQPEQVEENEFKMKENTQPKEAV</sequence>
<dbReference type="GO" id="GO:0005886">
    <property type="term" value="C:plasma membrane"/>
    <property type="evidence" value="ECO:0007669"/>
    <property type="project" value="UniProtKB-SubCell"/>
</dbReference>
<keyword evidence="10 14" id="KW-0406">Ion transport</keyword>
<evidence type="ECO:0000256" key="11">
    <source>
        <dbReference type="ARBA" id="ARBA00023075"/>
    </source>
</evidence>
<evidence type="ECO:0000256" key="14">
    <source>
        <dbReference type="HAMAP-Rule" id="MF_00428"/>
    </source>
</evidence>
<comment type="function">
    <text evidence="14">NQR complex catalyzes the reduction of ubiquinone-1 to ubiquinol by two successive reactions, coupled with the transport of Na(+) ions from the cytoplasm to the periplasm. NqrA to NqrE are probably involved in the second step, the conversion of ubisemiquinone to ubiquinol.</text>
</comment>
<dbReference type="PANTHER" id="PTHR30586">
    <property type="entry name" value="ELECTRON TRANSPORT COMPLEX PROTEIN RNFE"/>
    <property type="match status" value="1"/>
</dbReference>
<comment type="catalytic activity">
    <reaction evidence="14">
        <text>a ubiquinone + n Na(+)(in) + NADH + H(+) = a ubiquinol + n Na(+)(out) + NAD(+)</text>
        <dbReference type="Rhea" id="RHEA:47748"/>
        <dbReference type="Rhea" id="RHEA-COMP:9565"/>
        <dbReference type="Rhea" id="RHEA-COMP:9566"/>
        <dbReference type="ChEBI" id="CHEBI:15378"/>
        <dbReference type="ChEBI" id="CHEBI:16389"/>
        <dbReference type="ChEBI" id="CHEBI:17976"/>
        <dbReference type="ChEBI" id="CHEBI:29101"/>
        <dbReference type="ChEBI" id="CHEBI:57540"/>
        <dbReference type="ChEBI" id="CHEBI:57945"/>
        <dbReference type="EC" id="7.2.1.1"/>
    </reaction>
</comment>
<keyword evidence="3 14" id="KW-1003">Cell membrane</keyword>
<dbReference type="NCBIfam" id="NF006777">
    <property type="entry name" value="PRK09292.1"/>
    <property type="match status" value="1"/>
</dbReference>